<reference evidence="4 5" key="1">
    <citation type="submission" date="2016-11" db="EMBL/GenBank/DDBJ databases">
        <authorList>
            <person name="Jaros S."/>
            <person name="Januszkiewicz K."/>
            <person name="Wedrychowicz H."/>
        </authorList>
    </citation>
    <scope>NUCLEOTIDE SEQUENCE [LARGE SCALE GENOMIC DNA]</scope>
    <source>
        <strain evidence="4 5">DSM 24574</strain>
    </source>
</reference>
<dbReference type="InterPro" id="IPR016181">
    <property type="entry name" value="Acyl_CoA_acyltransferase"/>
</dbReference>
<keyword evidence="2" id="KW-0012">Acyltransferase</keyword>
<evidence type="ECO:0000256" key="2">
    <source>
        <dbReference type="ARBA" id="ARBA00023315"/>
    </source>
</evidence>
<gene>
    <name evidence="4" type="ORF">SAMN04488109_0277</name>
</gene>
<dbReference type="InterPro" id="IPR000182">
    <property type="entry name" value="GNAT_dom"/>
</dbReference>
<keyword evidence="1 4" id="KW-0808">Transferase</keyword>
<evidence type="ECO:0000256" key="1">
    <source>
        <dbReference type="ARBA" id="ARBA00022679"/>
    </source>
</evidence>
<dbReference type="RefSeq" id="WP_073130227.1">
    <property type="nucleotide sequence ID" value="NZ_FQWQ01000001.1"/>
</dbReference>
<dbReference type="SUPFAM" id="SSF55729">
    <property type="entry name" value="Acyl-CoA N-acyltransferases (Nat)"/>
    <property type="match status" value="1"/>
</dbReference>
<name>A0A1M5JU98_9BACT</name>
<dbReference type="Gene3D" id="3.40.630.30">
    <property type="match status" value="1"/>
</dbReference>
<accession>A0A1M5JU98</accession>
<dbReference type="InterPro" id="IPR051556">
    <property type="entry name" value="N-term/lysine_N-AcTrnsfr"/>
</dbReference>
<protein>
    <submittedName>
        <fullName evidence="4">Acetyltransferase (GNAT) family protein</fullName>
    </submittedName>
</protein>
<dbReference type="GO" id="GO:0016747">
    <property type="term" value="F:acyltransferase activity, transferring groups other than amino-acyl groups"/>
    <property type="evidence" value="ECO:0007669"/>
    <property type="project" value="InterPro"/>
</dbReference>
<dbReference type="Pfam" id="PF00583">
    <property type="entry name" value="Acetyltransf_1"/>
    <property type="match status" value="1"/>
</dbReference>
<sequence length="175" mass="20043">MIIKATLQHAEVLHELGAKTFYTSHKDSAPAHEIASYMEKVYNLAAIKKELTDPANIYHVIQHEDTVAGFSKIELSMEHPAIALERVSKMDQIYLLDSFHGLKLGAKLMRHNIDYSKSRGQNGMWLVVWLKNTKAIAFYEKFGFRIAATDQFQLTETHLNPCYIMLLNYASNEVR</sequence>
<dbReference type="AlphaFoldDB" id="A0A1M5JU98"/>
<organism evidence="4 5">
    <name type="scientific">Chryseolinea serpens</name>
    <dbReference type="NCBI Taxonomy" id="947013"/>
    <lineage>
        <taxon>Bacteria</taxon>
        <taxon>Pseudomonadati</taxon>
        <taxon>Bacteroidota</taxon>
        <taxon>Cytophagia</taxon>
        <taxon>Cytophagales</taxon>
        <taxon>Fulvivirgaceae</taxon>
        <taxon>Chryseolinea</taxon>
    </lineage>
</organism>
<proteinExistence type="predicted"/>
<dbReference type="OrthoDB" id="7205533at2"/>
<dbReference type="STRING" id="947013.SAMN04488109_0277"/>
<feature type="domain" description="N-acetyltransferase" evidence="3">
    <location>
        <begin position="1"/>
        <end position="170"/>
    </location>
</feature>
<dbReference type="PANTHER" id="PTHR42919:SF8">
    <property type="entry name" value="N-ALPHA-ACETYLTRANSFERASE 50"/>
    <property type="match status" value="1"/>
</dbReference>
<evidence type="ECO:0000259" key="3">
    <source>
        <dbReference type="PROSITE" id="PS51186"/>
    </source>
</evidence>
<keyword evidence="5" id="KW-1185">Reference proteome</keyword>
<dbReference type="EMBL" id="FQWQ01000001">
    <property type="protein sequence ID" value="SHG43860.1"/>
    <property type="molecule type" value="Genomic_DNA"/>
</dbReference>
<dbReference type="PROSITE" id="PS51186">
    <property type="entry name" value="GNAT"/>
    <property type="match status" value="1"/>
</dbReference>
<dbReference type="Proteomes" id="UP000184212">
    <property type="component" value="Unassembled WGS sequence"/>
</dbReference>
<dbReference type="PANTHER" id="PTHR42919">
    <property type="entry name" value="N-ALPHA-ACETYLTRANSFERASE"/>
    <property type="match status" value="1"/>
</dbReference>
<evidence type="ECO:0000313" key="5">
    <source>
        <dbReference type="Proteomes" id="UP000184212"/>
    </source>
</evidence>
<evidence type="ECO:0000313" key="4">
    <source>
        <dbReference type="EMBL" id="SHG43860.1"/>
    </source>
</evidence>